<sequence>MQHVAIADPLSAKHSVNANLMPVRQLLIASLFPNTALPDSHSAVSETLYECQSLSNSKPTAKATLADSQTIANTTLSASQSAVSETL</sequence>
<organism evidence="1 2">
    <name type="scientific">Batillaria attramentaria</name>
    <dbReference type="NCBI Taxonomy" id="370345"/>
    <lineage>
        <taxon>Eukaryota</taxon>
        <taxon>Metazoa</taxon>
        <taxon>Spiralia</taxon>
        <taxon>Lophotrochozoa</taxon>
        <taxon>Mollusca</taxon>
        <taxon>Gastropoda</taxon>
        <taxon>Caenogastropoda</taxon>
        <taxon>Sorbeoconcha</taxon>
        <taxon>Cerithioidea</taxon>
        <taxon>Batillariidae</taxon>
        <taxon>Batillaria</taxon>
    </lineage>
</organism>
<dbReference type="AlphaFoldDB" id="A0ABD0KFN7"/>
<accession>A0ABD0KFN7</accession>
<name>A0ABD0KFN7_9CAEN</name>
<reference evidence="1 2" key="1">
    <citation type="journal article" date="2023" name="Sci. Data">
        <title>Genome assembly of the Korean intertidal mud-creeper Batillaria attramentaria.</title>
        <authorList>
            <person name="Patra A.K."/>
            <person name="Ho P.T."/>
            <person name="Jun S."/>
            <person name="Lee S.J."/>
            <person name="Kim Y."/>
            <person name="Won Y.J."/>
        </authorList>
    </citation>
    <scope>NUCLEOTIDE SEQUENCE [LARGE SCALE GENOMIC DNA]</scope>
    <source>
        <strain evidence="1">Wonlab-2016</strain>
    </source>
</reference>
<dbReference type="EMBL" id="JACVVK020000186">
    <property type="protein sequence ID" value="KAK7485968.1"/>
    <property type="molecule type" value="Genomic_DNA"/>
</dbReference>
<dbReference type="Proteomes" id="UP001519460">
    <property type="component" value="Unassembled WGS sequence"/>
</dbReference>
<comment type="caution">
    <text evidence="1">The sequence shown here is derived from an EMBL/GenBank/DDBJ whole genome shotgun (WGS) entry which is preliminary data.</text>
</comment>
<evidence type="ECO:0000313" key="1">
    <source>
        <dbReference type="EMBL" id="KAK7485968.1"/>
    </source>
</evidence>
<keyword evidence="2" id="KW-1185">Reference proteome</keyword>
<proteinExistence type="predicted"/>
<gene>
    <name evidence="1" type="ORF">BaRGS_00022834</name>
</gene>
<protein>
    <submittedName>
        <fullName evidence="1">Uncharacterized protein</fullName>
    </submittedName>
</protein>
<evidence type="ECO:0000313" key="2">
    <source>
        <dbReference type="Proteomes" id="UP001519460"/>
    </source>
</evidence>